<evidence type="ECO:0000313" key="5">
    <source>
        <dbReference type="EMBL" id="MBB4096303.1"/>
    </source>
</evidence>
<dbReference type="EMBL" id="JACIEX010000027">
    <property type="protein sequence ID" value="MBB4096303.1"/>
    <property type="molecule type" value="Genomic_DNA"/>
</dbReference>
<feature type="domain" description="Transglycosylase SLT" evidence="4">
    <location>
        <begin position="133"/>
        <end position="230"/>
    </location>
</feature>
<dbReference type="SUPFAM" id="SSF53955">
    <property type="entry name" value="Lysozyme-like"/>
    <property type="match status" value="1"/>
</dbReference>
<gene>
    <name evidence="5" type="ORF">GGQ79_004863</name>
</gene>
<dbReference type="PANTHER" id="PTHR37423">
    <property type="entry name" value="SOLUBLE LYTIC MUREIN TRANSGLYCOSYLASE-RELATED"/>
    <property type="match status" value="1"/>
</dbReference>
<reference evidence="5 6" key="1">
    <citation type="submission" date="2020-08" db="EMBL/GenBank/DDBJ databases">
        <title>Genomic Encyclopedia of Type Strains, Phase IV (KMG-IV): sequencing the most valuable type-strain genomes for metagenomic binning, comparative biology and taxonomic classification.</title>
        <authorList>
            <person name="Goeker M."/>
        </authorList>
    </citation>
    <scope>NUCLEOTIDE SEQUENCE [LARGE SCALE GENOMIC DNA]</scope>
    <source>
        <strain evidence="5 6">DSM 23868</strain>
    </source>
</reference>
<evidence type="ECO:0000313" key="6">
    <source>
        <dbReference type="Proteomes" id="UP000553980"/>
    </source>
</evidence>
<name>A0AB34Z0T2_9HYPH</name>
<dbReference type="InterPro" id="IPR008258">
    <property type="entry name" value="Transglycosylase_SLT_dom_1"/>
</dbReference>
<dbReference type="AlphaFoldDB" id="A0AB34Z0T2"/>
<proteinExistence type="inferred from homology"/>
<protein>
    <recommendedName>
        <fullName evidence="4">Transglycosylase SLT domain-containing protein</fullName>
    </recommendedName>
</protein>
<dbReference type="RefSeq" id="WP_174977473.1">
    <property type="nucleotide sequence ID" value="NZ_JACIEX010000027.1"/>
</dbReference>
<dbReference type="Pfam" id="PF01464">
    <property type="entry name" value="SLT"/>
    <property type="match status" value="1"/>
</dbReference>
<keyword evidence="6" id="KW-1185">Reference proteome</keyword>
<evidence type="ECO:0000256" key="1">
    <source>
        <dbReference type="ARBA" id="ARBA00007734"/>
    </source>
</evidence>
<comment type="similarity">
    <text evidence="1">Belongs to the transglycosylase Slt family.</text>
</comment>
<comment type="similarity">
    <text evidence="2">Belongs to the virb1 family.</text>
</comment>
<dbReference type="Proteomes" id="UP000553980">
    <property type="component" value="Unassembled WGS sequence"/>
</dbReference>
<dbReference type="PANTHER" id="PTHR37423:SF2">
    <property type="entry name" value="MEMBRANE-BOUND LYTIC MUREIN TRANSGLYCOSYLASE C"/>
    <property type="match status" value="1"/>
</dbReference>
<evidence type="ECO:0000256" key="2">
    <source>
        <dbReference type="ARBA" id="ARBA00009387"/>
    </source>
</evidence>
<keyword evidence="3" id="KW-1133">Transmembrane helix</keyword>
<keyword evidence="3" id="KW-0812">Transmembrane</keyword>
<sequence length="330" mass="35385">MRRNRSCTSFCTRPWIDRAPVTALDPIAFRAVVARSEGQGRWRVFQQANSIFSVSRPENGSRRGSLALDGSEHDGRLMGNGDGGPCAAVAVLMALLIAATMTVTLPYVAIADPLSSARTETAAGPSNPWADHITEAAKRFAIPEQWIRAVMTVESAGDVRALSSAGAIGLMQIMPATWEELRIRHGLGSDPYDPRDNILAGAAYLAELHDLYGSPGFLAAYNAGHGRYEKHLVTGDLLPAETRAYVAKIAPQIDANAAATLQITDRPARTDWYYAPLFVGLARVPSGDNSTADDHRSVQPYSDSTITDLSALAPPSDGLFIPRSRTGVAK</sequence>
<keyword evidence="3" id="KW-0472">Membrane</keyword>
<comment type="caution">
    <text evidence="5">The sequence shown here is derived from an EMBL/GenBank/DDBJ whole genome shotgun (WGS) entry which is preliminary data.</text>
</comment>
<organism evidence="5 6">
    <name type="scientific">Brucella pecoris</name>
    <dbReference type="NCBI Taxonomy" id="867683"/>
    <lineage>
        <taxon>Bacteria</taxon>
        <taxon>Pseudomonadati</taxon>
        <taxon>Pseudomonadota</taxon>
        <taxon>Alphaproteobacteria</taxon>
        <taxon>Hyphomicrobiales</taxon>
        <taxon>Brucellaceae</taxon>
        <taxon>Brucella/Ochrobactrum group</taxon>
        <taxon>Brucella</taxon>
    </lineage>
</organism>
<dbReference type="CDD" id="cd00254">
    <property type="entry name" value="LT-like"/>
    <property type="match status" value="1"/>
</dbReference>
<feature type="transmembrane region" description="Helical" evidence="3">
    <location>
        <begin position="86"/>
        <end position="109"/>
    </location>
</feature>
<evidence type="ECO:0000256" key="3">
    <source>
        <dbReference type="SAM" id="Phobius"/>
    </source>
</evidence>
<dbReference type="Gene3D" id="1.10.530.10">
    <property type="match status" value="1"/>
</dbReference>
<accession>A0AB34Z0T2</accession>
<dbReference type="InterPro" id="IPR023346">
    <property type="entry name" value="Lysozyme-like_dom_sf"/>
</dbReference>
<evidence type="ECO:0000259" key="4">
    <source>
        <dbReference type="Pfam" id="PF01464"/>
    </source>
</evidence>